<keyword evidence="3" id="KW-0418">Kinase</keyword>
<reference evidence="9 10" key="1">
    <citation type="submission" date="2020-04" db="EMBL/GenBank/DDBJ databases">
        <title>Perkinsus olseni comparative genomics.</title>
        <authorList>
            <person name="Bogema D.R."/>
        </authorList>
    </citation>
    <scope>NUCLEOTIDE SEQUENCE [LARGE SCALE GENOMIC DNA]</scope>
    <source>
        <strain evidence="7">ATCC PRA-205</strain>
        <strain evidence="8 9">ATCC PRA-207</strain>
    </source>
</reference>
<dbReference type="InterPro" id="IPR025870">
    <property type="entry name" value="Glyoxalase-like_dom"/>
</dbReference>
<keyword evidence="4" id="KW-0175">Coiled coil</keyword>
<proteinExistence type="predicted"/>
<feature type="compositionally biased region" description="Polar residues" evidence="5">
    <location>
        <begin position="345"/>
        <end position="354"/>
    </location>
</feature>
<evidence type="ECO:0000313" key="9">
    <source>
        <dbReference type="Proteomes" id="UP000553632"/>
    </source>
</evidence>
<dbReference type="Proteomes" id="UP000553632">
    <property type="component" value="Unassembled WGS sequence"/>
</dbReference>
<dbReference type="Pfam" id="PF13468">
    <property type="entry name" value="Glyoxalase_3"/>
    <property type="match status" value="1"/>
</dbReference>
<evidence type="ECO:0000313" key="10">
    <source>
        <dbReference type="Proteomes" id="UP000574390"/>
    </source>
</evidence>
<dbReference type="InterPro" id="IPR036291">
    <property type="entry name" value="NAD(P)-bd_dom_sf"/>
</dbReference>
<evidence type="ECO:0000256" key="3">
    <source>
        <dbReference type="ARBA" id="ARBA00022777"/>
    </source>
</evidence>
<evidence type="ECO:0000259" key="6">
    <source>
        <dbReference type="Pfam" id="PF13468"/>
    </source>
</evidence>
<dbReference type="GO" id="GO:0006139">
    <property type="term" value="P:nucleobase-containing compound metabolic process"/>
    <property type="evidence" value="ECO:0007669"/>
    <property type="project" value="InterPro"/>
</dbReference>
<feature type="domain" description="Glyoxalase-like" evidence="6">
    <location>
        <begin position="4"/>
        <end position="185"/>
    </location>
</feature>
<evidence type="ECO:0000313" key="8">
    <source>
        <dbReference type="EMBL" id="KAF4759443.1"/>
    </source>
</evidence>
<dbReference type="Gene3D" id="3.10.180.10">
    <property type="entry name" value="2,3-Dihydroxybiphenyl 1,2-Dioxygenase, domain 1"/>
    <property type="match status" value="1"/>
</dbReference>
<name>A0A7J6T0I7_PEROL</name>
<protein>
    <recommendedName>
        <fullName evidence="6">Glyoxalase-like domain-containing protein</fullName>
    </recommendedName>
</protein>
<dbReference type="EMBL" id="JABANM010010812">
    <property type="protein sequence ID" value="KAF4738744.1"/>
    <property type="molecule type" value="Genomic_DNA"/>
</dbReference>
<dbReference type="SUPFAM" id="SSF52540">
    <property type="entry name" value="P-loop containing nucleoside triphosphate hydrolases"/>
    <property type="match status" value="1"/>
</dbReference>
<dbReference type="GO" id="GO:0005524">
    <property type="term" value="F:ATP binding"/>
    <property type="evidence" value="ECO:0007669"/>
    <property type="project" value="InterPro"/>
</dbReference>
<dbReference type="InterPro" id="IPR027417">
    <property type="entry name" value="P-loop_NTPase"/>
</dbReference>
<accession>A0A7J6T0I7</accession>
<dbReference type="AlphaFoldDB" id="A0A7J6T0I7"/>
<dbReference type="CDD" id="cd22967">
    <property type="entry name" value="DD_AK7"/>
    <property type="match status" value="1"/>
</dbReference>
<dbReference type="EMBL" id="JABANO010000195">
    <property type="protein sequence ID" value="KAF4759443.1"/>
    <property type="molecule type" value="Genomic_DNA"/>
</dbReference>
<comment type="caution">
    <text evidence="7">The sequence shown here is derived from an EMBL/GenBank/DDBJ whole genome shotgun (WGS) entry which is preliminary data.</text>
</comment>
<evidence type="ECO:0000256" key="5">
    <source>
        <dbReference type="SAM" id="MobiDB-lite"/>
    </source>
</evidence>
<dbReference type="InterPro" id="IPR047499">
    <property type="entry name" value="DD_AK7"/>
</dbReference>
<dbReference type="Gene3D" id="1.20.890.10">
    <property type="entry name" value="cAMP-dependent protein kinase regulatory subunit, dimerization-anchoring domain"/>
    <property type="match status" value="1"/>
</dbReference>
<dbReference type="SUPFAM" id="SSF51735">
    <property type="entry name" value="NAD(P)-binding Rossmann-fold domains"/>
    <property type="match status" value="1"/>
</dbReference>
<dbReference type="PANTHER" id="PTHR23359">
    <property type="entry name" value="NUCLEOTIDE KINASE"/>
    <property type="match status" value="1"/>
</dbReference>
<dbReference type="InterPro" id="IPR029068">
    <property type="entry name" value="Glyas_Bleomycin-R_OHBP_Dase"/>
</dbReference>
<sequence length="1007" mass="112267">MAELDHIVVAVENLEDSIGAFEEATGVRPVVGGSHGGRGTRNALLALGPQLYLELLARDHSQANGEHPAWLGAMDFQRVVLAALLDAMKSNPARGSLHRSRTLRRHICSIDAPGLGRLTTFCVRVPSEDVDDRFKHCSRRKVDGSVLEWQVDASDHEHSHIAQLPHEGTSPFRVSWCGSEHPAAGAPKGCELPLLERIAVLPGGGEKTEPIYVDGMFSLNTIFINNADTYVGNALCDDLQKILETPSRIYATVKGGDGCQVPPPVRRIVSRRDQSNVLKAVSQSHLAVFDLHSADLEEVDFILRRLKSQSLDQQLVLVLISSVMVWAKTKPNSVDESVGDGSVPETASENASDAEQLQVSETAVLTDADWCRRVPSSRYRSWKTLETLALSLNSLENITAYVVCSGVLYGNGELTFYDDFRAAWFGEDTHRVIGDGEHVIPTLHVRDLARCGRHLSAATEEQAYVIAVDDGLNKQKEILTAIVDHLGTGVEIPKISYDQAVACLDKREAFLLDVRLQASDFLHHPEFTWWSKQGPVAAIDKLTDEFCAWRNLRPLKLVLIGPPASGKTFYAAKLAESYRLVHITVGPVVQEALARGKKVKEVVDPGRQEGDAEPVDVEFYLSFLDQWEELQGTQPNPRLPALMICKAIRYELERRNACKFRGYVLDGFPRTAEEARELFMMPLTGKEGVDDENEDGDETSKKLVVDDTLRPGWAFLLQSELDACRSRLEALTEAEATGTHNTVEDFQRRADGWTKEIERHGSVTVLDALNDVLEGERTCREVKVDAVDTDDVVDIISQSIEHEGCPYNYIPSKRTEIETNTIEMEREELRKKQAEDRIREEALAKEAAEIEARRSHEAQRLSEVKKDEELALEKHSRSLRHYLLQNVMPTLKEGIVEACEKAPEDAVTFLADKLTIPPTTRPIHKDWFIWNDHDDELHEMEDVCGVARAAILDRYGTFGGLCDETYRISEAALKAAKDNDWDLGDSEYSFFLVRPKKKDGPKGAIVA</sequence>
<dbReference type="InterPro" id="IPR000850">
    <property type="entry name" value="Adenylat/UMP-CMP_kin"/>
</dbReference>
<organism evidence="7 10">
    <name type="scientific">Perkinsus olseni</name>
    <name type="common">Perkinsus atlanticus</name>
    <dbReference type="NCBI Taxonomy" id="32597"/>
    <lineage>
        <taxon>Eukaryota</taxon>
        <taxon>Sar</taxon>
        <taxon>Alveolata</taxon>
        <taxon>Perkinsozoa</taxon>
        <taxon>Perkinsea</taxon>
        <taxon>Perkinsida</taxon>
        <taxon>Perkinsidae</taxon>
        <taxon>Perkinsus</taxon>
    </lineage>
</organism>
<dbReference type="Proteomes" id="UP000574390">
    <property type="component" value="Unassembled WGS sequence"/>
</dbReference>
<dbReference type="Gene3D" id="3.40.50.300">
    <property type="entry name" value="P-loop containing nucleotide triphosphate hydrolases"/>
    <property type="match status" value="1"/>
</dbReference>
<gene>
    <name evidence="7" type="ORF">FOZ62_009938</name>
    <name evidence="8" type="ORF">FOZ63_025021</name>
</gene>
<dbReference type="Gene3D" id="3.40.50.720">
    <property type="entry name" value="NAD(P)-binding Rossmann-like Domain"/>
    <property type="match status" value="1"/>
</dbReference>
<feature type="coiled-coil region" evidence="4">
    <location>
        <begin position="817"/>
        <end position="851"/>
    </location>
</feature>
<dbReference type="InterPro" id="IPR007858">
    <property type="entry name" value="Dpy-30_motif"/>
</dbReference>
<keyword evidence="9" id="KW-1185">Reference proteome</keyword>
<evidence type="ECO:0000256" key="1">
    <source>
        <dbReference type="ARBA" id="ARBA00022679"/>
    </source>
</evidence>
<keyword evidence="1" id="KW-0808">Transferase</keyword>
<dbReference type="SUPFAM" id="SSF54593">
    <property type="entry name" value="Glyoxalase/Bleomycin resistance protein/Dihydroxybiphenyl dioxygenase"/>
    <property type="match status" value="1"/>
</dbReference>
<evidence type="ECO:0000256" key="2">
    <source>
        <dbReference type="ARBA" id="ARBA00022741"/>
    </source>
</evidence>
<feature type="region of interest" description="Disordered" evidence="5">
    <location>
        <begin position="332"/>
        <end position="354"/>
    </location>
</feature>
<dbReference type="GO" id="GO:0019205">
    <property type="term" value="F:nucleobase-containing compound kinase activity"/>
    <property type="evidence" value="ECO:0007669"/>
    <property type="project" value="InterPro"/>
</dbReference>
<evidence type="ECO:0000256" key="4">
    <source>
        <dbReference type="SAM" id="Coils"/>
    </source>
</evidence>
<keyword evidence="2" id="KW-0547">Nucleotide-binding</keyword>
<evidence type="ECO:0000313" key="7">
    <source>
        <dbReference type="EMBL" id="KAF4738744.1"/>
    </source>
</evidence>
<dbReference type="Pfam" id="PF05186">
    <property type="entry name" value="Dpy-30"/>
    <property type="match status" value="1"/>
</dbReference>